<dbReference type="InterPro" id="IPR035197">
    <property type="entry name" value="DUF5313"/>
</dbReference>
<proteinExistence type="predicted"/>
<organism evidence="2 4">
    <name type="scientific">Cellulomonas hominis</name>
    <dbReference type="NCBI Taxonomy" id="156981"/>
    <lineage>
        <taxon>Bacteria</taxon>
        <taxon>Bacillati</taxon>
        <taxon>Actinomycetota</taxon>
        <taxon>Actinomycetes</taxon>
        <taxon>Micrococcales</taxon>
        <taxon>Cellulomonadaceae</taxon>
        <taxon>Cellulomonas</taxon>
    </lineage>
</organism>
<reference evidence="3 5" key="2">
    <citation type="submission" date="2020-08" db="EMBL/GenBank/DDBJ databases">
        <title>Sequencing the genomes of 1000 actinobacteria strains.</title>
        <authorList>
            <person name="Klenk H.-P."/>
        </authorList>
    </citation>
    <scope>NUCLEOTIDE SEQUENCE [LARGE SCALE GENOMIC DNA]</scope>
    <source>
        <strain evidence="3 5">DSM 9581</strain>
    </source>
</reference>
<evidence type="ECO:0000313" key="5">
    <source>
        <dbReference type="Proteomes" id="UP000564629"/>
    </source>
</evidence>
<accession>A0A511FHC4</accession>
<dbReference type="Proteomes" id="UP000321723">
    <property type="component" value="Unassembled WGS sequence"/>
</dbReference>
<feature type="transmembrane region" description="Helical" evidence="1">
    <location>
        <begin position="102"/>
        <end position="121"/>
    </location>
</feature>
<dbReference type="RefSeq" id="WP_146840650.1">
    <property type="nucleotide sequence ID" value="NZ_BJVQ01000096.1"/>
</dbReference>
<evidence type="ECO:0000256" key="1">
    <source>
        <dbReference type="SAM" id="Phobius"/>
    </source>
</evidence>
<dbReference type="AlphaFoldDB" id="A0A511FHC4"/>
<feature type="transmembrane region" description="Helical" evidence="1">
    <location>
        <begin position="127"/>
        <end position="143"/>
    </location>
</feature>
<evidence type="ECO:0000313" key="2">
    <source>
        <dbReference type="EMBL" id="GEL48665.1"/>
    </source>
</evidence>
<keyword evidence="1" id="KW-0812">Transmembrane</keyword>
<reference evidence="2 4" key="1">
    <citation type="submission" date="2019-07" db="EMBL/GenBank/DDBJ databases">
        <title>Whole genome shotgun sequence of Cellulomonas hominis NBRC 16055.</title>
        <authorList>
            <person name="Hosoyama A."/>
            <person name="Uohara A."/>
            <person name="Ohji S."/>
            <person name="Ichikawa N."/>
        </authorList>
    </citation>
    <scope>NUCLEOTIDE SEQUENCE [LARGE SCALE GENOMIC DNA]</scope>
    <source>
        <strain evidence="2 4">NBRC 16055</strain>
    </source>
</reference>
<protein>
    <submittedName>
        <fullName evidence="2">Uncharacterized protein</fullName>
    </submittedName>
</protein>
<feature type="transmembrane region" description="Helical" evidence="1">
    <location>
        <begin position="276"/>
        <end position="294"/>
    </location>
</feature>
<dbReference type="Proteomes" id="UP000564629">
    <property type="component" value="Unassembled WGS sequence"/>
</dbReference>
<evidence type="ECO:0000313" key="4">
    <source>
        <dbReference type="Proteomes" id="UP000321723"/>
    </source>
</evidence>
<name>A0A511FHC4_9CELL</name>
<keyword evidence="1" id="KW-1133">Transmembrane helix</keyword>
<comment type="caution">
    <text evidence="2">The sequence shown here is derived from an EMBL/GenBank/DDBJ whole genome shotgun (WGS) entry which is preliminary data.</text>
</comment>
<keyword evidence="4" id="KW-1185">Reference proteome</keyword>
<sequence>MTDDTFARSVAWWLRAYPRRWRTARAAEVTDLLADLAAPGTRRLDLRSGLGLVRAGWATRWREHPPPLAWLGYALFERRLAPRYRDWVADDIAGSMYQARRMLVGAAIPMAFVLVPALGGAGLPDSFFGIVVPVVLLATGLWSRRQVGRAIAVHLTLQPGDIVTPTARIHALVSRPRVAARSALTAAVAVAASALGLGLLLVAVAPARLSLERKGVPGVSVTSAPISTPARAAALLAVVLAAAVGLLLARAATARLHRWQPEPQPARVVVPLDGHGWWRVGATTAALAAMLVLWPGGVTAGALPLALGAAVLLPVLVAARRAVVTGRTRAVAAVEVRRAVLGRPDPADHPVAGYLPATAWLPAGTIAPPPEPPALRSGDDPYRA</sequence>
<dbReference type="OrthoDB" id="4829762at2"/>
<dbReference type="Pfam" id="PF17240">
    <property type="entry name" value="DUF5313"/>
    <property type="match status" value="1"/>
</dbReference>
<feature type="transmembrane region" description="Helical" evidence="1">
    <location>
        <begin position="184"/>
        <end position="209"/>
    </location>
</feature>
<keyword evidence="1" id="KW-0472">Membrane</keyword>
<dbReference type="EMBL" id="BJVQ01000096">
    <property type="protein sequence ID" value="GEL48665.1"/>
    <property type="molecule type" value="Genomic_DNA"/>
</dbReference>
<dbReference type="EMBL" id="JACHDN010000001">
    <property type="protein sequence ID" value="MBB5471564.1"/>
    <property type="molecule type" value="Genomic_DNA"/>
</dbReference>
<gene>
    <name evidence="2" type="ORF">CHO01_37810</name>
    <name evidence="3" type="ORF">HNR08_000300</name>
</gene>
<evidence type="ECO:0000313" key="3">
    <source>
        <dbReference type="EMBL" id="MBB5471564.1"/>
    </source>
</evidence>
<feature type="transmembrane region" description="Helical" evidence="1">
    <location>
        <begin position="229"/>
        <end position="249"/>
    </location>
</feature>
<feature type="transmembrane region" description="Helical" evidence="1">
    <location>
        <begin position="300"/>
        <end position="319"/>
    </location>
</feature>